<feature type="compositionally biased region" description="Basic residues" evidence="1">
    <location>
        <begin position="38"/>
        <end position="47"/>
    </location>
</feature>
<reference evidence="2 3" key="1">
    <citation type="submission" date="2018-11" db="EMBL/GenBank/DDBJ databases">
        <title>Tabrizicola sp. isolated from sediment of alpine lake.</title>
        <authorList>
            <person name="Liu Z."/>
        </authorList>
    </citation>
    <scope>NUCLEOTIDE SEQUENCE [LARGE SCALE GENOMIC DNA]</scope>
    <source>
        <strain evidence="2 3">DRYC-M-16</strain>
    </source>
</reference>
<feature type="compositionally biased region" description="Low complexity" evidence="1">
    <location>
        <begin position="7"/>
        <end position="16"/>
    </location>
</feature>
<comment type="caution">
    <text evidence="2">The sequence shown here is derived from an EMBL/GenBank/DDBJ whole genome shotgun (WGS) entry which is preliminary data.</text>
</comment>
<feature type="region of interest" description="Disordered" evidence="1">
    <location>
        <begin position="1"/>
        <end position="65"/>
    </location>
</feature>
<evidence type="ECO:0000256" key="1">
    <source>
        <dbReference type="SAM" id="MobiDB-lite"/>
    </source>
</evidence>
<proteinExistence type="predicted"/>
<keyword evidence="3" id="KW-1185">Reference proteome</keyword>
<dbReference type="Proteomes" id="UP000297741">
    <property type="component" value="Unassembled WGS sequence"/>
</dbReference>
<accession>A0ABY2KPA6</accession>
<sequence length="65" mass="6636">MPPPPAAGRAAWAVPAHGRAESRPAAPDAARPATGQRHGGRALRPHARGLCADQRGRRGQGQAAS</sequence>
<protein>
    <submittedName>
        <fullName evidence="2">Uncharacterized protein</fullName>
    </submittedName>
</protein>
<feature type="compositionally biased region" description="Low complexity" evidence="1">
    <location>
        <begin position="23"/>
        <end position="33"/>
    </location>
</feature>
<dbReference type="EMBL" id="RPEM01000002">
    <property type="protein sequence ID" value="TGD44516.1"/>
    <property type="molecule type" value="Genomic_DNA"/>
</dbReference>
<organism evidence="2 3">
    <name type="scientific">Pseudotabrizicola sediminis</name>
    <dbReference type="NCBI Taxonomy" id="2486418"/>
    <lineage>
        <taxon>Bacteria</taxon>
        <taxon>Pseudomonadati</taxon>
        <taxon>Pseudomonadota</taxon>
        <taxon>Alphaproteobacteria</taxon>
        <taxon>Rhodobacterales</taxon>
        <taxon>Paracoccaceae</taxon>
        <taxon>Pseudotabrizicola</taxon>
    </lineage>
</organism>
<gene>
    <name evidence="2" type="ORF">EEB11_02685</name>
</gene>
<name>A0ABY2KPA6_9RHOB</name>
<evidence type="ECO:0000313" key="3">
    <source>
        <dbReference type="Proteomes" id="UP000297741"/>
    </source>
</evidence>
<evidence type="ECO:0000313" key="2">
    <source>
        <dbReference type="EMBL" id="TGD44516.1"/>
    </source>
</evidence>